<keyword evidence="8" id="KW-0732">Signal</keyword>
<dbReference type="GO" id="GO:0005886">
    <property type="term" value="C:plasma membrane"/>
    <property type="evidence" value="ECO:0007669"/>
    <property type="project" value="TreeGrafter"/>
</dbReference>
<feature type="domain" description="Peptidase M13 N-terminal" evidence="10">
    <location>
        <begin position="68"/>
        <end position="449"/>
    </location>
</feature>
<organism evidence="11 12">
    <name type="scientific">Powellomyces hirtus</name>
    <dbReference type="NCBI Taxonomy" id="109895"/>
    <lineage>
        <taxon>Eukaryota</taxon>
        <taxon>Fungi</taxon>
        <taxon>Fungi incertae sedis</taxon>
        <taxon>Chytridiomycota</taxon>
        <taxon>Chytridiomycota incertae sedis</taxon>
        <taxon>Chytridiomycetes</taxon>
        <taxon>Spizellomycetales</taxon>
        <taxon>Powellomycetaceae</taxon>
        <taxon>Powellomyces</taxon>
    </lineage>
</organism>
<dbReference type="InterPro" id="IPR018497">
    <property type="entry name" value="Peptidase_M13_C"/>
</dbReference>
<keyword evidence="4" id="KW-0479">Metal-binding</keyword>
<proteinExistence type="inferred from homology"/>
<dbReference type="InterPro" id="IPR042089">
    <property type="entry name" value="Peptidase_M13_dom_2"/>
</dbReference>
<evidence type="ECO:0000256" key="5">
    <source>
        <dbReference type="ARBA" id="ARBA00022801"/>
    </source>
</evidence>
<evidence type="ECO:0000256" key="2">
    <source>
        <dbReference type="ARBA" id="ARBA00007357"/>
    </source>
</evidence>
<evidence type="ECO:0000256" key="8">
    <source>
        <dbReference type="SAM" id="SignalP"/>
    </source>
</evidence>
<feature type="domain" description="Peptidase M13 C-terminal" evidence="9">
    <location>
        <begin position="513"/>
        <end position="733"/>
    </location>
</feature>
<feature type="signal peptide" evidence="8">
    <location>
        <begin position="1"/>
        <end position="25"/>
    </location>
</feature>
<evidence type="ECO:0000256" key="4">
    <source>
        <dbReference type="ARBA" id="ARBA00022723"/>
    </source>
</evidence>
<dbReference type="PRINTS" id="PR00786">
    <property type="entry name" value="NEPRILYSIN"/>
</dbReference>
<keyword evidence="7" id="KW-0482">Metalloprotease</keyword>
<evidence type="ECO:0000256" key="1">
    <source>
        <dbReference type="ARBA" id="ARBA00001947"/>
    </source>
</evidence>
<evidence type="ECO:0000259" key="9">
    <source>
        <dbReference type="Pfam" id="PF01431"/>
    </source>
</evidence>
<keyword evidence="12" id="KW-1185">Reference proteome</keyword>
<dbReference type="GO" id="GO:0016485">
    <property type="term" value="P:protein processing"/>
    <property type="evidence" value="ECO:0007669"/>
    <property type="project" value="TreeGrafter"/>
</dbReference>
<dbReference type="GO" id="GO:0046872">
    <property type="term" value="F:metal ion binding"/>
    <property type="evidence" value="ECO:0007669"/>
    <property type="project" value="UniProtKB-KW"/>
</dbReference>
<dbReference type="PANTHER" id="PTHR11733:SF167">
    <property type="entry name" value="FI17812P1-RELATED"/>
    <property type="match status" value="1"/>
</dbReference>
<feature type="chain" id="PRO_5021482498" description="Peptidase M13 C-terminal domain-containing protein" evidence="8">
    <location>
        <begin position="26"/>
        <end position="737"/>
    </location>
</feature>
<evidence type="ECO:0000313" key="11">
    <source>
        <dbReference type="EMBL" id="TPX61487.1"/>
    </source>
</evidence>
<reference evidence="11 12" key="1">
    <citation type="journal article" date="2019" name="Sci. Rep.">
        <title>Comparative genomics of chytrid fungi reveal insights into the obligate biotrophic and pathogenic lifestyle of Synchytrium endobioticum.</title>
        <authorList>
            <person name="van de Vossenberg B.T.L.H."/>
            <person name="Warris S."/>
            <person name="Nguyen H.D.T."/>
            <person name="van Gent-Pelzer M.P.E."/>
            <person name="Joly D.L."/>
            <person name="van de Geest H.C."/>
            <person name="Bonants P.J.M."/>
            <person name="Smith D.S."/>
            <person name="Levesque C.A."/>
            <person name="van der Lee T.A.J."/>
        </authorList>
    </citation>
    <scope>NUCLEOTIDE SEQUENCE [LARGE SCALE GENOMIC DNA]</scope>
    <source>
        <strain evidence="11 12">CBS 809.83</strain>
    </source>
</reference>
<dbReference type="InterPro" id="IPR024079">
    <property type="entry name" value="MetalloPept_cat_dom_sf"/>
</dbReference>
<keyword evidence="5" id="KW-0378">Hydrolase</keyword>
<dbReference type="STRING" id="109895.A0A507EDQ8"/>
<protein>
    <recommendedName>
        <fullName evidence="13">Peptidase M13 C-terminal domain-containing protein</fullName>
    </recommendedName>
</protein>
<evidence type="ECO:0000313" key="12">
    <source>
        <dbReference type="Proteomes" id="UP000318582"/>
    </source>
</evidence>
<dbReference type="Proteomes" id="UP000318582">
    <property type="component" value="Unassembled WGS sequence"/>
</dbReference>
<dbReference type="Gene3D" id="3.40.390.10">
    <property type="entry name" value="Collagenase (Catalytic Domain)"/>
    <property type="match status" value="1"/>
</dbReference>
<sequence>MHLLTLPPTLLLSLALCFTTTLTVATTHTSSPQLSPRNEEFQPRLTRDFPHLLGYERVQSWKDERVDPCDDFYEHACAGFRERYKDMTNTDVLNLMEQSSSLLMETILQQPRDLLAKTATDKELFDKTRAYYDSCRDTATIQNRGFSPILPYAADLLAYTETSKSLPELFGHLHQNGVSALFKTSYTKVQDNSPTDLRLQFYPAPAYQASRHTVQKVLEEFVRHDVLRLPTHANLNQIVDWVVAIETEVGKFQDTLNAEQTKGQGLQPDQFISMQELNQRTHQDWTLYTAALNMTLVGPSANVYFWGDADVWIDAVNALKHYKHQDLRYFLLWRLGASHFNKLSEKYYKIWADEIQPVAHSVSDDPSDQTDIFQQDCVTEVGVQLGYLSGHVFVKYAFNVTQKHAATTLVQELITAFSHKLSQLPWMDEATQRAARQKLDNQIEIVGYPEWLADAHTVAAYHAPIRLSPTHYFENAVQAQAFTHFAPSIHQAQNTAKGFQRDQIYFGYPWQLNAFHITDYVQIQINPGILQRPLFSARNPLALNYGSLGMVIGHEITHGFDSSGYQLDKDGVKRAWWTDHSLKNFEKGGQCFKRQYAQHHITLADGSRHRVDGELTLGENIADNGGLDVAYDAWVAAELKAHPSHSTSNNPTSILDTPEPGFQTLTKHQLFYLAFAQTWCTAPKDPKHELELLKNDEHAPNRVRVNAALHNNPVFAKSFKCERGSRMNPERERCFLY</sequence>
<dbReference type="AlphaFoldDB" id="A0A507EDQ8"/>
<dbReference type="EMBL" id="QEAQ01000007">
    <property type="protein sequence ID" value="TPX61487.1"/>
    <property type="molecule type" value="Genomic_DNA"/>
</dbReference>
<accession>A0A507EDQ8</accession>
<dbReference type="PANTHER" id="PTHR11733">
    <property type="entry name" value="ZINC METALLOPROTEASE FAMILY M13 NEPRILYSIN-RELATED"/>
    <property type="match status" value="1"/>
</dbReference>
<dbReference type="SUPFAM" id="SSF55486">
    <property type="entry name" value="Metalloproteases ('zincins'), catalytic domain"/>
    <property type="match status" value="1"/>
</dbReference>
<evidence type="ECO:0000256" key="3">
    <source>
        <dbReference type="ARBA" id="ARBA00022670"/>
    </source>
</evidence>
<gene>
    <name evidence="11" type="ORF">PhCBS80983_g01130</name>
</gene>
<dbReference type="Pfam" id="PF05649">
    <property type="entry name" value="Peptidase_M13_N"/>
    <property type="match status" value="1"/>
</dbReference>
<dbReference type="PROSITE" id="PS51885">
    <property type="entry name" value="NEPRILYSIN"/>
    <property type="match status" value="1"/>
</dbReference>
<name>A0A507EDQ8_9FUNG</name>
<comment type="caution">
    <text evidence="11">The sequence shown here is derived from an EMBL/GenBank/DDBJ whole genome shotgun (WGS) entry which is preliminary data.</text>
</comment>
<comment type="cofactor">
    <cofactor evidence="1">
        <name>Zn(2+)</name>
        <dbReference type="ChEBI" id="CHEBI:29105"/>
    </cofactor>
</comment>
<dbReference type="CDD" id="cd08662">
    <property type="entry name" value="M13"/>
    <property type="match status" value="1"/>
</dbReference>
<dbReference type="InterPro" id="IPR008753">
    <property type="entry name" value="Peptidase_M13_N"/>
</dbReference>
<comment type="similarity">
    <text evidence="2">Belongs to the peptidase M13 family.</text>
</comment>
<evidence type="ECO:0000256" key="7">
    <source>
        <dbReference type="ARBA" id="ARBA00023049"/>
    </source>
</evidence>
<evidence type="ECO:0000256" key="6">
    <source>
        <dbReference type="ARBA" id="ARBA00022833"/>
    </source>
</evidence>
<dbReference type="Gene3D" id="1.10.1380.10">
    <property type="entry name" value="Neutral endopeptidase , domain2"/>
    <property type="match status" value="1"/>
</dbReference>
<dbReference type="InterPro" id="IPR000718">
    <property type="entry name" value="Peptidase_M13"/>
</dbReference>
<evidence type="ECO:0008006" key="13">
    <source>
        <dbReference type="Google" id="ProtNLM"/>
    </source>
</evidence>
<keyword evidence="6" id="KW-0862">Zinc</keyword>
<dbReference type="Pfam" id="PF01431">
    <property type="entry name" value="Peptidase_M13"/>
    <property type="match status" value="1"/>
</dbReference>
<dbReference type="GO" id="GO:0004222">
    <property type="term" value="F:metalloendopeptidase activity"/>
    <property type="evidence" value="ECO:0007669"/>
    <property type="project" value="InterPro"/>
</dbReference>
<keyword evidence="3" id="KW-0645">Protease</keyword>
<evidence type="ECO:0000259" key="10">
    <source>
        <dbReference type="Pfam" id="PF05649"/>
    </source>
</evidence>